<name>A0AAD7ZV47_DIPPU</name>
<sequence length="840" mass="98124">QTCRNMETDTVERPTWLTNELLQKTLRSREGFEQAQIINSVVHSAVGKGENYTSIIFRIAFKYKKDDRTHEIQETRFILKSLSNAEILVKFLIETKTFEKETTMLRDIIPSMCRLLENSLPEKSIQPLSPYCYKSDIPHTLILEDLTTLGFKMANRHSRLDLQHTLIALKGLAKFHAASVALNEKDPSILETFKTECIYIEKNRDIMQSFTHATYDALINVVSQWNGYEKYIEKIKAVIPMYFDRMKEQITPKQNSLNVLNHGDCWVNNMMFHYSPNSGEVDGIRFIDFQLSRFSSPALDLQYFIYTSPNEDVRSQKTDYLIEVYHKELCEYLKMMGQHDKLISLEELKKEFEEKYFFGFNTACTVLTAVLADPSEAFDLEHFKEDDESSFDPKYMEKTYSGNRFKNAFQNLLPHFENEQSMGTIRDDEEFKVPSWLNCKFLSEMLSKEDLEIRVTEFDVKPAVVKGDNYLSTLYRVVVKCIPNKETDEIETFNLIIKTLPEGEMVQKILQQLKGFEKEFHIYEVVFPAMNPLLTKSVKGEFQQFSPKFVSCTKENIIVMEDLKQHGYKMAVRHVGLDLNHCKTALKMLARFHATSYAVHKSDPSIMDIFVEEMYKDTEENRKHMQPYFNSNLSSLASKVETWEGYERFASKLRQLIPCAMDKMVEAVTPKKDSFNVLNHGDFWVNNMLFHYNPDTDEVDDVRFVDFQVARFTSPTLDLQYFLCNCPNDEVRFQHREALIEEYYSELSDYFKEFNLDSELISLNKLKEEFSEKDMFGLLTACVILCIVLAQKEEIPPLGDIKQDYFEKGGGSILEIAYSGSRYREVFQKMLIYYEKKGLI</sequence>
<dbReference type="EMBL" id="JASPKZ010006341">
    <property type="protein sequence ID" value="KAJ9587464.1"/>
    <property type="molecule type" value="Genomic_DNA"/>
</dbReference>
<dbReference type="AlphaFoldDB" id="A0AAD7ZV47"/>
<dbReference type="InterPro" id="IPR015897">
    <property type="entry name" value="CHK_kinase-like"/>
</dbReference>
<dbReference type="InterPro" id="IPR011009">
    <property type="entry name" value="Kinase-like_dom_sf"/>
</dbReference>
<reference evidence="2" key="2">
    <citation type="submission" date="2023-05" db="EMBL/GenBank/DDBJ databases">
        <authorList>
            <person name="Fouks B."/>
        </authorList>
    </citation>
    <scope>NUCLEOTIDE SEQUENCE</scope>
    <source>
        <strain evidence="2">Stay&amp;Tobe</strain>
        <tissue evidence="2">Testes</tissue>
    </source>
</reference>
<dbReference type="Gene3D" id="3.90.1200.10">
    <property type="match status" value="2"/>
</dbReference>
<dbReference type="InterPro" id="IPR004119">
    <property type="entry name" value="EcKL"/>
</dbReference>
<proteinExistence type="predicted"/>
<comment type="caution">
    <text evidence="2">The sequence shown here is derived from an EMBL/GenBank/DDBJ whole genome shotgun (WGS) entry which is preliminary data.</text>
</comment>
<evidence type="ECO:0000313" key="2">
    <source>
        <dbReference type="EMBL" id="KAJ9587464.1"/>
    </source>
</evidence>
<dbReference type="SMART" id="SM00587">
    <property type="entry name" value="CHK"/>
    <property type="match status" value="2"/>
</dbReference>
<organism evidence="2 3">
    <name type="scientific">Diploptera punctata</name>
    <name type="common">Pacific beetle cockroach</name>
    <dbReference type="NCBI Taxonomy" id="6984"/>
    <lineage>
        <taxon>Eukaryota</taxon>
        <taxon>Metazoa</taxon>
        <taxon>Ecdysozoa</taxon>
        <taxon>Arthropoda</taxon>
        <taxon>Hexapoda</taxon>
        <taxon>Insecta</taxon>
        <taxon>Pterygota</taxon>
        <taxon>Neoptera</taxon>
        <taxon>Polyneoptera</taxon>
        <taxon>Dictyoptera</taxon>
        <taxon>Blattodea</taxon>
        <taxon>Blaberoidea</taxon>
        <taxon>Blaberidae</taxon>
        <taxon>Diplopterinae</taxon>
        <taxon>Diploptera</taxon>
    </lineage>
</organism>
<evidence type="ECO:0000313" key="3">
    <source>
        <dbReference type="Proteomes" id="UP001233999"/>
    </source>
</evidence>
<keyword evidence="3" id="KW-1185">Reference proteome</keyword>
<feature type="domain" description="CHK kinase-like" evidence="1">
    <location>
        <begin position="558"/>
        <end position="753"/>
    </location>
</feature>
<dbReference type="Pfam" id="PF02958">
    <property type="entry name" value="EcKL"/>
    <property type="match status" value="2"/>
</dbReference>
<dbReference type="SUPFAM" id="SSF56112">
    <property type="entry name" value="Protein kinase-like (PK-like)"/>
    <property type="match status" value="2"/>
</dbReference>
<reference evidence="2" key="1">
    <citation type="journal article" date="2023" name="IScience">
        <title>Live-bearing cockroach genome reveals convergent evolutionary mechanisms linked to viviparity in insects and beyond.</title>
        <authorList>
            <person name="Fouks B."/>
            <person name="Harrison M.C."/>
            <person name="Mikhailova A.A."/>
            <person name="Marchal E."/>
            <person name="English S."/>
            <person name="Carruthers M."/>
            <person name="Jennings E.C."/>
            <person name="Chiamaka E.L."/>
            <person name="Frigard R.A."/>
            <person name="Pippel M."/>
            <person name="Attardo G.M."/>
            <person name="Benoit J.B."/>
            <person name="Bornberg-Bauer E."/>
            <person name="Tobe S.S."/>
        </authorList>
    </citation>
    <scope>NUCLEOTIDE SEQUENCE</scope>
    <source>
        <strain evidence="2">Stay&amp;Tobe</strain>
    </source>
</reference>
<dbReference type="PANTHER" id="PTHR11012">
    <property type="entry name" value="PROTEIN KINASE-LIKE DOMAIN-CONTAINING"/>
    <property type="match status" value="1"/>
</dbReference>
<gene>
    <name evidence="2" type="ORF">L9F63_028282</name>
</gene>
<accession>A0AAD7ZV47</accession>
<dbReference type="PANTHER" id="PTHR11012:SF56">
    <property type="entry name" value="CHK KINASE-LIKE DOMAIN-CONTAINING PROTEIN-RELATED"/>
    <property type="match status" value="1"/>
</dbReference>
<protein>
    <recommendedName>
        <fullName evidence="1">CHK kinase-like domain-containing protein</fullName>
    </recommendedName>
</protein>
<dbReference type="Proteomes" id="UP001233999">
    <property type="component" value="Unassembled WGS sequence"/>
</dbReference>
<feature type="domain" description="CHK kinase-like" evidence="1">
    <location>
        <begin position="141"/>
        <end position="335"/>
    </location>
</feature>
<feature type="non-terminal residue" evidence="2">
    <location>
        <position position="840"/>
    </location>
</feature>
<evidence type="ECO:0000259" key="1">
    <source>
        <dbReference type="SMART" id="SM00587"/>
    </source>
</evidence>